<evidence type="ECO:0000313" key="2">
    <source>
        <dbReference type="EMBL" id="CAI5447537.1"/>
    </source>
</evidence>
<reference evidence="2" key="1">
    <citation type="submission" date="2022-11" db="EMBL/GenBank/DDBJ databases">
        <authorList>
            <person name="Kikuchi T."/>
        </authorList>
    </citation>
    <scope>NUCLEOTIDE SEQUENCE</scope>
    <source>
        <strain evidence="2">PS1010</strain>
    </source>
</reference>
<gene>
    <name evidence="2" type="ORF">CAMP_LOCUS10174</name>
</gene>
<name>A0A9P1IQI6_9PELO</name>
<dbReference type="Proteomes" id="UP001152747">
    <property type="component" value="Unassembled WGS sequence"/>
</dbReference>
<accession>A0A9P1IQI6</accession>
<organism evidence="2 3">
    <name type="scientific">Caenorhabditis angaria</name>
    <dbReference type="NCBI Taxonomy" id="860376"/>
    <lineage>
        <taxon>Eukaryota</taxon>
        <taxon>Metazoa</taxon>
        <taxon>Ecdysozoa</taxon>
        <taxon>Nematoda</taxon>
        <taxon>Chromadorea</taxon>
        <taxon>Rhabditida</taxon>
        <taxon>Rhabditina</taxon>
        <taxon>Rhabditomorpha</taxon>
        <taxon>Rhabditoidea</taxon>
        <taxon>Rhabditidae</taxon>
        <taxon>Peloderinae</taxon>
        <taxon>Caenorhabditis</taxon>
    </lineage>
</organism>
<keyword evidence="3" id="KW-1185">Reference proteome</keyword>
<evidence type="ECO:0000256" key="1">
    <source>
        <dbReference type="SAM" id="MobiDB-lite"/>
    </source>
</evidence>
<proteinExistence type="predicted"/>
<evidence type="ECO:0000313" key="3">
    <source>
        <dbReference type="Proteomes" id="UP001152747"/>
    </source>
</evidence>
<feature type="compositionally biased region" description="Polar residues" evidence="1">
    <location>
        <begin position="116"/>
        <end position="125"/>
    </location>
</feature>
<comment type="caution">
    <text evidence="2">The sequence shown here is derived from an EMBL/GenBank/DDBJ whole genome shotgun (WGS) entry which is preliminary data.</text>
</comment>
<sequence length="374" mass="43261">MSMNGVSSSAVRGTRPITTTELTQIYHHFFGANPEKEYDSDDSILSEIDQMDDEELADRTEQFKKNIENVEKNQESMKKIDEILAMRKKPKSSSRIDVSETPEKTPVRVLKPNIPRQKSGTSRIDTSPPRKLKQVQQPEITKVYPQIARKYQRNVGVDEEECGSGSGKPAAVPEVKKFKSIDTWLGREAPPVINQKLEFFDEVTRALRSGNERYLRNSQLRNILKVLTELTENYSTKENQKRPINHIKVLKMISPEELEEKLDPLDLVFWCPMPSKAEYILKIVRKMFKNEVIDEILSDEKYGFLLKTKDCVNAIRRYYLLDRPEKDNGKSISCLTIQSVEFIRACHTVKAELKPNYKPNAFVDRCLMLECKRK</sequence>
<dbReference type="AlphaFoldDB" id="A0A9P1IQI6"/>
<protein>
    <submittedName>
        <fullName evidence="2">Uncharacterized protein</fullName>
    </submittedName>
</protein>
<dbReference type="EMBL" id="CANHGI010000004">
    <property type="protein sequence ID" value="CAI5447537.1"/>
    <property type="molecule type" value="Genomic_DNA"/>
</dbReference>
<feature type="region of interest" description="Disordered" evidence="1">
    <location>
        <begin position="113"/>
        <end position="132"/>
    </location>
</feature>